<evidence type="ECO:0000256" key="7">
    <source>
        <dbReference type="ARBA" id="ARBA00022989"/>
    </source>
</evidence>
<dbReference type="RefSeq" id="WP_063234915.1">
    <property type="nucleotide sequence ID" value="NZ_BCVO01000018.1"/>
</dbReference>
<sequence length="443" mass="46942">MSQKAPLSFVIVTGLMLFALFFGAGNLIFPAMLGQSAGTNLWSASLGFIITGVGLPFITILAFGFSGKNDVQSLASRAHPLFGIIFTVVLYLSLGPLFALPRTGSVSYEIGIKPFLSNDVGFLPLLIFTIIYFGIACLLSINPSKMLDIVGKILTPLLLIFIGILIVVAIINPMGEIQSPTAKYSDNSFFNGFKEGYLTMDTLAGFAFGIIVINAIKDKGITSRKEVLGFCMKAGLIAATLLVIVYTSITYVGATSVEKLGQLGNGGDVLAQASNHFFGPAGAVLLGLIVIAACLTTSIGLITACSTYFNKILPTVSYKSYVVIFSVFSAAVANVGLAKLISITVPVLTALYPVAIVLIVLTFFHSFFKGKSEVYLGSLLLTAIISVMDGIVASGIKMEVVSDLFTQYLPLYSVGVGWVIPAIIGGVLGYMIYLIKGDPKEAY</sequence>
<evidence type="ECO:0000256" key="2">
    <source>
        <dbReference type="ARBA" id="ARBA00008540"/>
    </source>
</evidence>
<reference evidence="10 11" key="1">
    <citation type="submission" date="2016-10" db="EMBL/GenBank/DDBJ databases">
        <title>The whole genome sequencing and assembly of Bacillus simplex DSM 1321 strain.</title>
        <authorList>
            <person name="Park M.-K."/>
            <person name="Lee Y.-J."/>
            <person name="Yi H."/>
            <person name="Bahn Y.-S."/>
            <person name="Kim J.F."/>
            <person name="Lee D.-W."/>
        </authorList>
    </citation>
    <scope>NUCLEOTIDE SEQUENCE [LARGE SCALE GENOMIC DNA]</scope>
    <source>
        <strain evidence="10 11">DSM 1321</strain>
    </source>
</reference>
<dbReference type="GeneID" id="56474132"/>
<feature type="transmembrane region" description="Helical" evidence="9">
    <location>
        <begin position="153"/>
        <end position="171"/>
    </location>
</feature>
<feature type="transmembrane region" description="Helical" evidence="9">
    <location>
        <begin position="78"/>
        <end position="100"/>
    </location>
</feature>
<keyword evidence="6 9" id="KW-0029">Amino-acid transport</keyword>
<dbReference type="NCBIfam" id="TIGR00796">
    <property type="entry name" value="livcs"/>
    <property type="match status" value="1"/>
</dbReference>
<evidence type="ECO:0000256" key="5">
    <source>
        <dbReference type="ARBA" id="ARBA00022692"/>
    </source>
</evidence>
<dbReference type="AlphaFoldDB" id="A0A223EIT0"/>
<dbReference type="PANTHER" id="PTHR30588:SF0">
    <property type="entry name" value="BRANCHED-CHAIN AMINO ACID PERMEASE BRNQ"/>
    <property type="match status" value="1"/>
</dbReference>
<keyword evidence="4" id="KW-1003">Cell membrane</keyword>
<dbReference type="OrthoDB" id="9783920at2"/>
<feature type="transmembrane region" description="Helical" evidence="9">
    <location>
        <begin position="284"/>
        <end position="309"/>
    </location>
</feature>
<name>A0A223EIT0_9BACI</name>
<dbReference type="GO" id="GO:0015190">
    <property type="term" value="F:L-leucine transmembrane transporter activity"/>
    <property type="evidence" value="ECO:0007669"/>
    <property type="project" value="TreeGrafter"/>
</dbReference>
<feature type="transmembrane region" description="Helical" evidence="9">
    <location>
        <begin position="41"/>
        <end position="66"/>
    </location>
</feature>
<evidence type="ECO:0000256" key="4">
    <source>
        <dbReference type="ARBA" id="ARBA00022475"/>
    </source>
</evidence>
<evidence type="ECO:0000256" key="1">
    <source>
        <dbReference type="ARBA" id="ARBA00004651"/>
    </source>
</evidence>
<dbReference type="GO" id="GO:0015820">
    <property type="term" value="P:L-leucine transport"/>
    <property type="evidence" value="ECO:0007669"/>
    <property type="project" value="TreeGrafter"/>
</dbReference>
<evidence type="ECO:0000256" key="8">
    <source>
        <dbReference type="ARBA" id="ARBA00023136"/>
    </source>
</evidence>
<evidence type="ECO:0000313" key="10">
    <source>
        <dbReference type="EMBL" id="ASS95161.1"/>
    </source>
</evidence>
<evidence type="ECO:0000313" key="11">
    <source>
        <dbReference type="Proteomes" id="UP000214618"/>
    </source>
</evidence>
<comment type="function">
    <text evidence="9">Component of the transport system for branched-chain amino acids.</text>
</comment>
<keyword evidence="8 9" id="KW-0472">Membrane</keyword>
<dbReference type="GO" id="GO:0005886">
    <property type="term" value="C:plasma membrane"/>
    <property type="evidence" value="ECO:0007669"/>
    <property type="project" value="UniProtKB-SubCell"/>
</dbReference>
<feature type="transmembrane region" description="Helical" evidence="9">
    <location>
        <begin position="197"/>
        <end position="216"/>
    </location>
</feature>
<feature type="transmembrane region" description="Helical" evidence="9">
    <location>
        <begin position="7"/>
        <end position="29"/>
    </location>
</feature>
<feature type="transmembrane region" description="Helical" evidence="9">
    <location>
        <begin position="416"/>
        <end position="435"/>
    </location>
</feature>
<comment type="subcellular location">
    <subcellularLocation>
        <location evidence="1 9">Cell membrane</location>
        <topology evidence="1 9">Multi-pass membrane protein</topology>
    </subcellularLocation>
</comment>
<dbReference type="GO" id="GO:0005304">
    <property type="term" value="F:L-valine transmembrane transporter activity"/>
    <property type="evidence" value="ECO:0007669"/>
    <property type="project" value="TreeGrafter"/>
</dbReference>
<organism evidence="10 11">
    <name type="scientific">Peribacillus simplex NBRC 15720 = DSM 1321</name>
    <dbReference type="NCBI Taxonomy" id="1349754"/>
    <lineage>
        <taxon>Bacteria</taxon>
        <taxon>Bacillati</taxon>
        <taxon>Bacillota</taxon>
        <taxon>Bacilli</taxon>
        <taxon>Bacillales</taxon>
        <taxon>Bacillaceae</taxon>
        <taxon>Peribacillus</taxon>
    </lineage>
</organism>
<proteinExistence type="inferred from homology"/>
<feature type="transmembrane region" description="Helical" evidence="9">
    <location>
        <begin position="228"/>
        <end position="249"/>
    </location>
</feature>
<feature type="transmembrane region" description="Helical" evidence="9">
    <location>
        <begin position="347"/>
        <end position="368"/>
    </location>
</feature>
<dbReference type="GO" id="GO:0015188">
    <property type="term" value="F:L-isoleucine transmembrane transporter activity"/>
    <property type="evidence" value="ECO:0007669"/>
    <property type="project" value="TreeGrafter"/>
</dbReference>
<keyword evidence="7 9" id="KW-1133">Transmembrane helix</keyword>
<dbReference type="PANTHER" id="PTHR30588">
    <property type="entry name" value="BRANCHED-CHAIN AMINO ACID TRANSPORT SYSTEM 2 CARRIER PROTEIN"/>
    <property type="match status" value="1"/>
</dbReference>
<dbReference type="InterPro" id="IPR004685">
    <property type="entry name" value="Brnchd-chn_aa_trnsp_Livcs"/>
</dbReference>
<dbReference type="GO" id="GO:0015818">
    <property type="term" value="P:isoleucine transport"/>
    <property type="evidence" value="ECO:0007669"/>
    <property type="project" value="TreeGrafter"/>
</dbReference>
<dbReference type="Proteomes" id="UP000214618">
    <property type="component" value="Chromosome"/>
</dbReference>
<feature type="transmembrane region" description="Helical" evidence="9">
    <location>
        <begin position="375"/>
        <end position="396"/>
    </location>
</feature>
<comment type="similarity">
    <text evidence="2 9">Belongs to the branched chain amino acid transporter family.</text>
</comment>
<accession>A0A223EIT0</accession>
<keyword evidence="5 9" id="KW-0812">Transmembrane</keyword>
<keyword evidence="3 9" id="KW-0813">Transport</keyword>
<evidence type="ECO:0000256" key="3">
    <source>
        <dbReference type="ARBA" id="ARBA00022448"/>
    </source>
</evidence>
<gene>
    <name evidence="10" type="ORF">BS1321_15330</name>
</gene>
<dbReference type="Pfam" id="PF05525">
    <property type="entry name" value="Branch_AA_trans"/>
    <property type="match status" value="1"/>
</dbReference>
<feature type="transmembrane region" description="Helical" evidence="9">
    <location>
        <begin position="120"/>
        <end position="141"/>
    </location>
</feature>
<evidence type="ECO:0000256" key="9">
    <source>
        <dbReference type="RuleBase" id="RU362122"/>
    </source>
</evidence>
<protein>
    <recommendedName>
        <fullName evidence="9">Branched-chain amino acid transport system carrier protein</fullName>
    </recommendedName>
</protein>
<feature type="transmembrane region" description="Helical" evidence="9">
    <location>
        <begin position="321"/>
        <end position="341"/>
    </location>
</feature>
<evidence type="ECO:0000256" key="6">
    <source>
        <dbReference type="ARBA" id="ARBA00022970"/>
    </source>
</evidence>
<dbReference type="EMBL" id="CP017704">
    <property type="protein sequence ID" value="ASS95161.1"/>
    <property type="molecule type" value="Genomic_DNA"/>
</dbReference>